<comment type="caution">
    <text evidence="1">The sequence shown here is derived from an EMBL/GenBank/DDBJ whole genome shotgun (WGS) entry which is preliminary data.</text>
</comment>
<dbReference type="InterPro" id="IPR029470">
    <property type="entry name" value="PDDEXK_4"/>
</dbReference>
<sequence>MENSILPVEAIQERDIDLILLEELSTDVTFAEWFVRELQLPVLTSVNGSWKSMSQIGLGETDILFTYFSEDRKIFVLIENKIDALFQNLQFERYEKRASAYVSEGKCQEAYAVLFAPEKYCNTQNDFDNFITYESVCRRLEFMGSKRNLFKSSLLKIAIEKQRRGYRPENSPPVQRFWQSYYQFKEKAYPSLYMKKPGIVPLNSDWPQLTDPRLKGVTFVHKLRQGNVDATFAGFPEELAYKIKEVLPQGAVLQKHNKTFSIRIFSGKIDRTQEFDPQLEAVRKGLENIQFLRDWIIERKVIET</sequence>
<dbReference type="Pfam" id="PF14281">
    <property type="entry name" value="PDDEXK_4"/>
    <property type="match status" value="1"/>
</dbReference>
<reference evidence="1 2" key="1">
    <citation type="submission" date="2022-01" db="EMBL/GenBank/DDBJ databases">
        <title>Mariniradius saccharolyticus sp. nov., isolated from sediment of a river.</title>
        <authorList>
            <person name="Liu H."/>
        </authorList>
    </citation>
    <scope>NUCLEOTIDE SEQUENCE [LARGE SCALE GENOMIC DNA]</scope>
    <source>
        <strain evidence="1 2">RY-2</strain>
    </source>
</reference>
<dbReference type="EMBL" id="JAKEVZ010000022">
    <property type="protein sequence ID" value="MCF1753183.1"/>
    <property type="molecule type" value="Genomic_DNA"/>
</dbReference>
<evidence type="ECO:0000313" key="2">
    <source>
        <dbReference type="Proteomes" id="UP001201449"/>
    </source>
</evidence>
<name>A0ABS9BYY1_9BACT</name>
<keyword evidence="2" id="KW-1185">Reference proteome</keyword>
<proteinExistence type="predicted"/>
<gene>
    <name evidence="1" type="ORF">L0U89_19135</name>
</gene>
<accession>A0ABS9BYY1</accession>
<evidence type="ECO:0000313" key="1">
    <source>
        <dbReference type="EMBL" id="MCF1753183.1"/>
    </source>
</evidence>
<protein>
    <submittedName>
        <fullName evidence="1">PD-(D/E)XK nuclease family protein</fullName>
    </submittedName>
</protein>
<dbReference type="Proteomes" id="UP001201449">
    <property type="component" value="Unassembled WGS sequence"/>
</dbReference>
<organism evidence="1 2">
    <name type="scientific">Mariniradius sediminis</name>
    <dbReference type="NCBI Taxonomy" id="2909237"/>
    <lineage>
        <taxon>Bacteria</taxon>
        <taxon>Pseudomonadati</taxon>
        <taxon>Bacteroidota</taxon>
        <taxon>Cytophagia</taxon>
        <taxon>Cytophagales</taxon>
        <taxon>Cyclobacteriaceae</taxon>
        <taxon>Mariniradius</taxon>
    </lineage>
</organism>
<dbReference type="RefSeq" id="WP_234862995.1">
    <property type="nucleotide sequence ID" value="NZ_JAKEVZ010000022.1"/>
</dbReference>